<dbReference type="VEuPathDB" id="FungiDB:VP01_640g3"/>
<evidence type="ECO:0000313" key="5">
    <source>
        <dbReference type="EMBL" id="KNZ47414.1"/>
    </source>
</evidence>
<sequence length="282" mass="31686">MEAWLEHAACQLHADQARHKRSFKRDPKTLTSLPGHEHKPVMLKNPSLVDTFLARKTGDQIPKTSIPRVIMNATLIASPTPTSTLMVIFMLFTVPGHSAEVINLFEANSLHVKMFKGYRPEECWGIPHSLHVNLGKQSHGFDSGVGIAQIIHAVKILELTLKSLALIVASKDAAEVFPGTRSQNAKATLVICPLSTLSNWEAEIHNHLDLNLAKYAVYHGEERQNWICSVRRKNGFASYWMRPSNLICDSTTKQSREILALETQMECHWWPVENKGDLQKLA</sequence>
<keyword evidence="1" id="KW-0547">Nucleotide-binding</keyword>
<comment type="caution">
    <text evidence="5">The sequence shown here is derived from an EMBL/GenBank/DDBJ whole genome shotgun (WGS) entry which is preliminary data.</text>
</comment>
<evidence type="ECO:0000256" key="2">
    <source>
        <dbReference type="ARBA" id="ARBA00022840"/>
    </source>
</evidence>
<dbReference type="Pfam" id="PF00176">
    <property type="entry name" value="SNF2-rel_dom"/>
    <property type="match status" value="1"/>
</dbReference>
<dbReference type="EMBL" id="LAVV01011730">
    <property type="protein sequence ID" value="KNZ47414.1"/>
    <property type="molecule type" value="Genomic_DNA"/>
</dbReference>
<dbReference type="STRING" id="27349.A0A0L6UFU7"/>
<organism evidence="5 6">
    <name type="scientific">Puccinia sorghi</name>
    <dbReference type="NCBI Taxonomy" id="27349"/>
    <lineage>
        <taxon>Eukaryota</taxon>
        <taxon>Fungi</taxon>
        <taxon>Dikarya</taxon>
        <taxon>Basidiomycota</taxon>
        <taxon>Pucciniomycotina</taxon>
        <taxon>Pucciniomycetes</taxon>
        <taxon>Pucciniales</taxon>
        <taxon>Pucciniaceae</taxon>
        <taxon>Puccinia</taxon>
    </lineage>
</organism>
<dbReference type="InterPro" id="IPR038718">
    <property type="entry name" value="SNF2-like_sf"/>
</dbReference>
<name>A0A0L6UFU7_9BASI</name>
<dbReference type="AlphaFoldDB" id="A0A0L6UFU7"/>
<feature type="domain" description="SNF2 N-terminal" evidence="4">
    <location>
        <begin position="160"/>
        <end position="227"/>
    </location>
</feature>
<dbReference type="Gene3D" id="3.40.50.10810">
    <property type="entry name" value="Tandem AAA-ATPase domain"/>
    <property type="match status" value="1"/>
</dbReference>
<dbReference type="InterPro" id="IPR000330">
    <property type="entry name" value="SNF2_N"/>
</dbReference>
<evidence type="ECO:0000256" key="1">
    <source>
        <dbReference type="ARBA" id="ARBA00022741"/>
    </source>
</evidence>
<evidence type="ECO:0000259" key="4">
    <source>
        <dbReference type="Pfam" id="PF00176"/>
    </source>
</evidence>
<accession>A0A0L6UFU7</accession>
<proteinExistence type="predicted"/>
<evidence type="ECO:0000256" key="3">
    <source>
        <dbReference type="SAM" id="MobiDB-lite"/>
    </source>
</evidence>
<dbReference type="GO" id="GO:0005524">
    <property type="term" value="F:ATP binding"/>
    <property type="evidence" value="ECO:0007669"/>
    <property type="project" value="InterPro"/>
</dbReference>
<evidence type="ECO:0000313" key="6">
    <source>
        <dbReference type="Proteomes" id="UP000037035"/>
    </source>
</evidence>
<dbReference type="Proteomes" id="UP000037035">
    <property type="component" value="Unassembled WGS sequence"/>
</dbReference>
<gene>
    <name evidence="5" type="ORF">VP01_640g3</name>
</gene>
<feature type="region of interest" description="Disordered" evidence="3">
    <location>
        <begin position="16"/>
        <end position="37"/>
    </location>
</feature>
<dbReference type="OrthoDB" id="2505992at2759"/>
<keyword evidence="6" id="KW-1185">Reference proteome</keyword>
<keyword evidence="2" id="KW-0067">ATP-binding</keyword>
<reference evidence="5 6" key="1">
    <citation type="submission" date="2015-08" db="EMBL/GenBank/DDBJ databases">
        <title>Next Generation Sequencing and Analysis of the Genome of Puccinia sorghi L Schw, the Causal Agent of Maize Common Rust.</title>
        <authorList>
            <person name="Rochi L."/>
            <person name="Burguener G."/>
            <person name="Darino M."/>
            <person name="Turjanski A."/>
            <person name="Kreff E."/>
            <person name="Dieguez M.J."/>
            <person name="Sacco F."/>
        </authorList>
    </citation>
    <scope>NUCLEOTIDE SEQUENCE [LARGE SCALE GENOMIC DNA]</scope>
    <source>
        <strain evidence="5 6">RO10H11247</strain>
    </source>
</reference>
<protein>
    <recommendedName>
        <fullName evidence="4">SNF2 N-terminal domain-containing protein</fullName>
    </recommendedName>
</protein>